<dbReference type="Proteomes" id="UP000254282">
    <property type="component" value="Unassembled WGS sequence"/>
</dbReference>
<evidence type="ECO:0000259" key="2">
    <source>
        <dbReference type="Pfam" id="PF07732"/>
    </source>
</evidence>
<protein>
    <submittedName>
        <fullName evidence="3">Copper-containing nitrite reductase</fullName>
        <ecNumber evidence="3">1.7.2.1</ecNumber>
    </submittedName>
</protein>
<dbReference type="EC" id="1.7.2.1" evidence="3"/>
<organism evidence="3 4">
    <name type="scientific">Chryseobacterium indoltheticum</name>
    <dbReference type="NCBI Taxonomy" id="254"/>
    <lineage>
        <taxon>Bacteria</taxon>
        <taxon>Pseudomonadati</taxon>
        <taxon>Bacteroidota</taxon>
        <taxon>Flavobacteriia</taxon>
        <taxon>Flavobacteriales</taxon>
        <taxon>Weeksellaceae</taxon>
        <taxon>Chryseobacterium group</taxon>
        <taxon>Chryseobacterium</taxon>
    </lineage>
</organism>
<name>A0A381FIJ0_9FLAO</name>
<evidence type="ECO:0000313" key="3">
    <source>
        <dbReference type="EMBL" id="SUX46365.1"/>
    </source>
</evidence>
<dbReference type="InterPro" id="IPR011707">
    <property type="entry name" value="Cu-oxidase-like_N"/>
</dbReference>
<dbReference type="AlphaFoldDB" id="A0A381FIJ0"/>
<evidence type="ECO:0000256" key="1">
    <source>
        <dbReference type="SAM" id="MobiDB-lite"/>
    </source>
</evidence>
<evidence type="ECO:0000313" key="4">
    <source>
        <dbReference type="Proteomes" id="UP000254282"/>
    </source>
</evidence>
<sequence>MKKAWFKTAVVLLSLSLTSCKENTQNTAGSDRSEAIEAQGNPDISPVTSLPNVPAPVSDRKAKELIVNLEVIEKVGELADGTQYNFWTFNGTVPGAFIRARTDDEIELHLKNNENNTFPTILI</sequence>
<dbReference type="EMBL" id="UFVR01000004">
    <property type="protein sequence ID" value="SUX46365.1"/>
    <property type="molecule type" value="Genomic_DNA"/>
</dbReference>
<keyword evidence="3" id="KW-0560">Oxidoreductase</keyword>
<dbReference type="GO" id="GO:0050421">
    <property type="term" value="F:nitrite reductase (NO-forming) activity"/>
    <property type="evidence" value="ECO:0007669"/>
    <property type="project" value="UniProtKB-EC"/>
</dbReference>
<dbReference type="SUPFAM" id="SSF49503">
    <property type="entry name" value="Cupredoxins"/>
    <property type="match status" value="1"/>
</dbReference>
<gene>
    <name evidence="3" type="primary">aniA</name>
    <name evidence="3" type="ORF">NCTC13532_01898</name>
</gene>
<dbReference type="Gene3D" id="2.60.40.420">
    <property type="entry name" value="Cupredoxins - blue copper proteins"/>
    <property type="match status" value="1"/>
</dbReference>
<dbReference type="GO" id="GO:0005507">
    <property type="term" value="F:copper ion binding"/>
    <property type="evidence" value="ECO:0007669"/>
    <property type="project" value="InterPro"/>
</dbReference>
<dbReference type="PROSITE" id="PS51257">
    <property type="entry name" value="PROKAR_LIPOPROTEIN"/>
    <property type="match status" value="1"/>
</dbReference>
<dbReference type="RefSeq" id="WP_065722170.1">
    <property type="nucleotide sequence ID" value="NZ_UFVR01000004.1"/>
</dbReference>
<accession>A0A381FIJ0</accession>
<reference evidence="3 4" key="1">
    <citation type="submission" date="2018-06" db="EMBL/GenBank/DDBJ databases">
        <authorList>
            <consortium name="Pathogen Informatics"/>
            <person name="Doyle S."/>
        </authorList>
    </citation>
    <scope>NUCLEOTIDE SEQUENCE [LARGE SCALE GENOMIC DNA]</scope>
    <source>
        <strain evidence="3 4">NCTC13532</strain>
    </source>
</reference>
<feature type="domain" description="Plastocyanin-like" evidence="2">
    <location>
        <begin position="78"/>
        <end position="117"/>
    </location>
</feature>
<feature type="region of interest" description="Disordered" evidence="1">
    <location>
        <begin position="22"/>
        <end position="53"/>
    </location>
</feature>
<dbReference type="Pfam" id="PF07732">
    <property type="entry name" value="Cu-oxidase_3"/>
    <property type="match status" value="1"/>
</dbReference>
<proteinExistence type="predicted"/>
<dbReference type="InterPro" id="IPR008972">
    <property type="entry name" value="Cupredoxin"/>
</dbReference>